<dbReference type="EMBL" id="CAJOBF010000288">
    <property type="protein sequence ID" value="CAF3791479.1"/>
    <property type="molecule type" value="Genomic_DNA"/>
</dbReference>
<organism evidence="1 2">
    <name type="scientific">Rotaria magnacalcarata</name>
    <dbReference type="NCBI Taxonomy" id="392030"/>
    <lineage>
        <taxon>Eukaryota</taxon>
        <taxon>Metazoa</taxon>
        <taxon>Spiralia</taxon>
        <taxon>Gnathifera</taxon>
        <taxon>Rotifera</taxon>
        <taxon>Eurotatoria</taxon>
        <taxon>Bdelloidea</taxon>
        <taxon>Philodinida</taxon>
        <taxon>Philodinidae</taxon>
        <taxon>Rotaria</taxon>
    </lineage>
</organism>
<name>A0A819AQQ6_9BILA</name>
<dbReference type="AlphaFoldDB" id="A0A819AQQ6"/>
<accession>A0A819AQQ6</accession>
<dbReference type="Proteomes" id="UP000663842">
    <property type="component" value="Unassembled WGS sequence"/>
</dbReference>
<evidence type="ECO:0000313" key="2">
    <source>
        <dbReference type="Proteomes" id="UP000663842"/>
    </source>
</evidence>
<dbReference type="InterPro" id="IPR023346">
    <property type="entry name" value="Lysozyme-like_dom_sf"/>
</dbReference>
<sequence>MGNHVKRSSIKILVANANQLKPVKELITLIINTCEQKRCCIAVAPQPTSVKCISANDFDYLYNTSRSSYLRAILNYGSNEAGICNHCRTKAAFLTVAATMTENFQTDDITKTGDGSRFRRRGFFGLQGRVMYQRLQERMPQYSSLTNPELVALTQNAIAIASKRWINPDLMNEPPLTRYADGSFLWIFNVMVNI</sequence>
<proteinExistence type="predicted"/>
<protein>
    <submittedName>
        <fullName evidence="1">Uncharacterized protein</fullName>
    </submittedName>
</protein>
<comment type="caution">
    <text evidence="1">The sequence shown here is derived from an EMBL/GenBank/DDBJ whole genome shotgun (WGS) entry which is preliminary data.</text>
</comment>
<reference evidence="1" key="1">
    <citation type="submission" date="2021-02" db="EMBL/GenBank/DDBJ databases">
        <authorList>
            <person name="Nowell W R."/>
        </authorList>
    </citation>
    <scope>NUCLEOTIDE SEQUENCE</scope>
</reference>
<evidence type="ECO:0000313" key="1">
    <source>
        <dbReference type="EMBL" id="CAF3791479.1"/>
    </source>
</evidence>
<gene>
    <name evidence="1" type="ORF">UXM345_LOCUS4258</name>
</gene>
<dbReference type="Gene3D" id="1.10.530.10">
    <property type="match status" value="1"/>
</dbReference>
<dbReference type="SUPFAM" id="SSF53955">
    <property type="entry name" value="Lysozyme-like"/>
    <property type="match status" value="1"/>
</dbReference>